<feature type="transmembrane region" description="Helical" evidence="6">
    <location>
        <begin position="70"/>
        <end position="88"/>
    </location>
</feature>
<feature type="transmembrane region" description="Helical" evidence="6">
    <location>
        <begin position="140"/>
        <end position="162"/>
    </location>
</feature>
<keyword evidence="4 6" id="KW-1133">Transmembrane helix</keyword>
<comment type="similarity">
    <text evidence="2">Belongs to the plant tobamovirus multiplication TOM1 protein family.</text>
</comment>
<feature type="transmembrane region" description="Helical" evidence="6">
    <location>
        <begin position="174"/>
        <end position="198"/>
    </location>
</feature>
<feature type="domain" description="THH1/TOM1/TOM3" evidence="7">
    <location>
        <begin position="18"/>
        <end position="290"/>
    </location>
</feature>
<dbReference type="InterPro" id="IPR009457">
    <property type="entry name" value="THH1/TOM1/TOM3_dom"/>
</dbReference>
<name>A0A1Y1ISN5_KLENI</name>
<evidence type="ECO:0000256" key="6">
    <source>
        <dbReference type="SAM" id="Phobius"/>
    </source>
</evidence>
<evidence type="ECO:0000256" key="1">
    <source>
        <dbReference type="ARBA" id="ARBA00004127"/>
    </source>
</evidence>
<evidence type="ECO:0000256" key="2">
    <source>
        <dbReference type="ARBA" id="ARBA00006779"/>
    </source>
</evidence>
<evidence type="ECO:0000256" key="5">
    <source>
        <dbReference type="ARBA" id="ARBA00023136"/>
    </source>
</evidence>
<keyword evidence="9" id="KW-1185">Reference proteome</keyword>
<evidence type="ECO:0000313" key="9">
    <source>
        <dbReference type="Proteomes" id="UP000054558"/>
    </source>
</evidence>
<proteinExistence type="inferred from homology"/>
<feature type="transmembrane region" description="Helical" evidence="6">
    <location>
        <begin position="34"/>
        <end position="58"/>
    </location>
</feature>
<dbReference type="PANTHER" id="PTHR31142">
    <property type="entry name" value="TOBAMOVIRUS MULTIPLICATION PROTEIN 1-LIKE ISOFORM X1"/>
    <property type="match status" value="1"/>
</dbReference>
<dbReference type="OrthoDB" id="19798at2759"/>
<keyword evidence="5 6" id="KW-0472">Membrane</keyword>
<dbReference type="Pfam" id="PF06454">
    <property type="entry name" value="THH1_TOM1-3_dom"/>
    <property type="match status" value="1"/>
</dbReference>
<keyword evidence="3 6" id="KW-0812">Transmembrane</keyword>
<organism evidence="8 9">
    <name type="scientific">Klebsormidium nitens</name>
    <name type="common">Green alga</name>
    <name type="synonym">Ulothrix nitens</name>
    <dbReference type="NCBI Taxonomy" id="105231"/>
    <lineage>
        <taxon>Eukaryota</taxon>
        <taxon>Viridiplantae</taxon>
        <taxon>Streptophyta</taxon>
        <taxon>Klebsormidiophyceae</taxon>
        <taxon>Klebsormidiales</taxon>
        <taxon>Klebsormidiaceae</taxon>
        <taxon>Klebsormidium</taxon>
    </lineage>
</organism>
<sequence length="290" mass="33347">MERMWWRVVSIEQAQQLGSWWDDVDDSPVWQARIFYALAGAYLLIGLVALVQLIRIQLRVPEYGWTTQKVFHLLNFIVNTVRALSFIWRPAVAQMKPQVAGAIVMDLPGLLFFTTYTLLVLFWAEIYHQARSLPTDNLRPAFLITNAAVYVVQFLIWVVMYLEPGLHREIDMAAKLFFAVVSLAAASGFLLYGGRLFLMLRRFPIESKGRRKKLREVGFVTAICFTCFTIRAVMIAWSAFSKEADLDVLNHPILNAIYYTLTEIVPSALVLYILRKLPPRRTSGQYHAIR</sequence>
<feature type="transmembrane region" description="Helical" evidence="6">
    <location>
        <begin position="252"/>
        <end position="274"/>
    </location>
</feature>
<dbReference type="GO" id="GO:0012505">
    <property type="term" value="C:endomembrane system"/>
    <property type="evidence" value="ECO:0007669"/>
    <property type="project" value="UniProtKB-SubCell"/>
</dbReference>
<accession>A0A1Y1ISN5</accession>
<evidence type="ECO:0000313" key="8">
    <source>
        <dbReference type="EMBL" id="GAQ91786.1"/>
    </source>
</evidence>
<gene>
    <name evidence="8" type="ORF">KFL_008540040</name>
</gene>
<comment type="subcellular location">
    <subcellularLocation>
        <location evidence="1">Endomembrane system</location>
        <topology evidence="1">Multi-pass membrane protein</topology>
    </subcellularLocation>
</comment>
<reference evidence="8 9" key="1">
    <citation type="journal article" date="2014" name="Nat. Commun.">
        <title>Klebsormidium flaccidum genome reveals primary factors for plant terrestrial adaptation.</title>
        <authorList>
            <person name="Hori K."/>
            <person name="Maruyama F."/>
            <person name="Fujisawa T."/>
            <person name="Togashi T."/>
            <person name="Yamamoto N."/>
            <person name="Seo M."/>
            <person name="Sato S."/>
            <person name="Yamada T."/>
            <person name="Mori H."/>
            <person name="Tajima N."/>
            <person name="Moriyama T."/>
            <person name="Ikeuchi M."/>
            <person name="Watanabe M."/>
            <person name="Wada H."/>
            <person name="Kobayashi K."/>
            <person name="Saito M."/>
            <person name="Masuda T."/>
            <person name="Sasaki-Sekimoto Y."/>
            <person name="Mashiguchi K."/>
            <person name="Awai K."/>
            <person name="Shimojima M."/>
            <person name="Masuda S."/>
            <person name="Iwai M."/>
            <person name="Nobusawa T."/>
            <person name="Narise T."/>
            <person name="Kondo S."/>
            <person name="Saito H."/>
            <person name="Sato R."/>
            <person name="Murakawa M."/>
            <person name="Ihara Y."/>
            <person name="Oshima-Yamada Y."/>
            <person name="Ohtaka K."/>
            <person name="Satoh M."/>
            <person name="Sonobe K."/>
            <person name="Ishii M."/>
            <person name="Ohtani R."/>
            <person name="Kanamori-Sato M."/>
            <person name="Honoki R."/>
            <person name="Miyazaki D."/>
            <person name="Mochizuki H."/>
            <person name="Umetsu J."/>
            <person name="Higashi K."/>
            <person name="Shibata D."/>
            <person name="Kamiya Y."/>
            <person name="Sato N."/>
            <person name="Nakamura Y."/>
            <person name="Tabata S."/>
            <person name="Ida S."/>
            <person name="Kurokawa K."/>
            <person name="Ohta H."/>
        </authorList>
    </citation>
    <scope>NUCLEOTIDE SEQUENCE [LARGE SCALE GENOMIC DNA]</scope>
    <source>
        <strain evidence="8 9">NIES-2285</strain>
    </source>
</reference>
<evidence type="ECO:0000256" key="4">
    <source>
        <dbReference type="ARBA" id="ARBA00022989"/>
    </source>
</evidence>
<feature type="transmembrane region" description="Helical" evidence="6">
    <location>
        <begin position="108"/>
        <end position="128"/>
    </location>
</feature>
<dbReference type="OMA" id="AITWICS"/>
<evidence type="ECO:0000259" key="7">
    <source>
        <dbReference type="Pfam" id="PF06454"/>
    </source>
</evidence>
<dbReference type="PANTHER" id="PTHR31142:SF3">
    <property type="entry name" value="THH1_TOM1_TOM3 DOMAIN-CONTAINING PROTEIN"/>
    <property type="match status" value="1"/>
</dbReference>
<feature type="transmembrane region" description="Helical" evidence="6">
    <location>
        <begin position="219"/>
        <end position="240"/>
    </location>
</feature>
<dbReference type="Proteomes" id="UP000054558">
    <property type="component" value="Unassembled WGS sequence"/>
</dbReference>
<dbReference type="EMBL" id="DF237803">
    <property type="protein sequence ID" value="GAQ91786.1"/>
    <property type="molecule type" value="Genomic_DNA"/>
</dbReference>
<protein>
    <submittedName>
        <fullName evidence="8">Tobamovirus multiplication protein</fullName>
    </submittedName>
</protein>
<dbReference type="AlphaFoldDB" id="A0A1Y1ISN5"/>
<evidence type="ECO:0000256" key="3">
    <source>
        <dbReference type="ARBA" id="ARBA00022692"/>
    </source>
</evidence>
<dbReference type="InterPro" id="IPR040226">
    <property type="entry name" value="THH1/TOM1/TOM3"/>
</dbReference>
<dbReference type="STRING" id="105231.A0A1Y1ISN5"/>